<dbReference type="OrthoDB" id="676614at2"/>
<proteinExistence type="predicted"/>
<dbReference type="RefSeq" id="WP_140998047.1">
    <property type="nucleotide sequence ID" value="NZ_VDCZ01000007.1"/>
</dbReference>
<dbReference type="InterPro" id="IPR047690">
    <property type="entry name" value="IPExxxVDY_fam"/>
</dbReference>
<protein>
    <submittedName>
        <fullName evidence="1">IPExxxVDY family protein</fullName>
    </submittedName>
</protein>
<dbReference type="AlphaFoldDB" id="A0A6I4IM42"/>
<gene>
    <name evidence="1" type="ORF">GOQ30_10920</name>
</gene>
<reference evidence="2" key="1">
    <citation type="submission" date="2019-05" db="EMBL/GenBank/DDBJ databases">
        <title>Flavobacterium profundi sp. nov., isolated from a deep-sea seamount.</title>
        <authorList>
            <person name="Zhang D.-C."/>
        </authorList>
    </citation>
    <scope>NUCLEOTIDE SEQUENCE [LARGE SCALE GENOMIC DNA]</scope>
    <source>
        <strain evidence="2">TP390</strain>
    </source>
</reference>
<accession>A0A6I4IM42</accession>
<dbReference type="EMBL" id="WQLW01000007">
    <property type="protein sequence ID" value="MVO09672.1"/>
    <property type="molecule type" value="Genomic_DNA"/>
</dbReference>
<dbReference type="NCBIfam" id="NF033205">
    <property type="entry name" value="IPExxxVDY"/>
    <property type="match status" value="1"/>
</dbReference>
<keyword evidence="2" id="KW-1185">Reference proteome</keyword>
<dbReference type="Proteomes" id="UP000431264">
    <property type="component" value="Unassembled WGS sequence"/>
</dbReference>
<evidence type="ECO:0000313" key="1">
    <source>
        <dbReference type="EMBL" id="MVO09672.1"/>
    </source>
</evidence>
<sequence>MAIHKIQINDFISIDYELIAIHSSLEDYRLAYFINKALQIQLSKSNSNIEIETKEGKSEFSHFIFDDEVNDIIWNVFENKATAIPSEKTTNGIFDSVDVTMYVVPEFKKADYILKIENMETVIFPLERIIQKLSKISQISMVYRIDQNKLKSKNNLIF</sequence>
<organism evidence="1 2">
    <name type="scientific">Flavobacterium profundi</name>
    <dbReference type="NCBI Taxonomy" id="1774945"/>
    <lineage>
        <taxon>Bacteria</taxon>
        <taxon>Pseudomonadati</taxon>
        <taxon>Bacteroidota</taxon>
        <taxon>Flavobacteriia</taxon>
        <taxon>Flavobacteriales</taxon>
        <taxon>Flavobacteriaceae</taxon>
        <taxon>Flavobacterium</taxon>
    </lineage>
</organism>
<name>A0A6I4IM42_9FLAO</name>
<evidence type="ECO:0000313" key="2">
    <source>
        <dbReference type="Proteomes" id="UP000431264"/>
    </source>
</evidence>
<comment type="caution">
    <text evidence="1">The sequence shown here is derived from an EMBL/GenBank/DDBJ whole genome shotgun (WGS) entry which is preliminary data.</text>
</comment>